<evidence type="ECO:0000313" key="6">
    <source>
        <dbReference type="Proteomes" id="UP000509742"/>
    </source>
</evidence>
<keyword evidence="6" id="KW-1185">Reference proteome</keyword>
<keyword evidence="1" id="KW-0560">Oxidoreductase</keyword>
<dbReference type="PANTHER" id="PTHR43625:SF77">
    <property type="entry name" value="ALDO-KETO REDUCTASE"/>
    <property type="match status" value="1"/>
</dbReference>
<dbReference type="Pfam" id="PF00248">
    <property type="entry name" value="Aldo_ket_red"/>
    <property type="match status" value="1"/>
</dbReference>
<dbReference type="Proteomes" id="UP000509742">
    <property type="component" value="Chromosome"/>
</dbReference>
<dbReference type="PANTHER" id="PTHR43625">
    <property type="entry name" value="AFLATOXIN B1 ALDEHYDE REDUCTASE"/>
    <property type="match status" value="1"/>
</dbReference>
<feature type="domain" description="NADP-dependent oxidoreductase" evidence="2">
    <location>
        <begin position="58"/>
        <end position="106"/>
    </location>
</feature>
<evidence type="ECO:0000256" key="1">
    <source>
        <dbReference type="ARBA" id="ARBA00023002"/>
    </source>
</evidence>
<evidence type="ECO:0000259" key="2">
    <source>
        <dbReference type="Pfam" id="PF00248"/>
    </source>
</evidence>
<dbReference type="Proteomes" id="UP000317935">
    <property type="component" value="Chromosome"/>
</dbReference>
<accession>A0A6J4CWR2</accession>
<dbReference type="GO" id="GO:0005737">
    <property type="term" value="C:cytoplasm"/>
    <property type="evidence" value="ECO:0007669"/>
    <property type="project" value="TreeGrafter"/>
</dbReference>
<protein>
    <recommendedName>
        <fullName evidence="2">NADP-dependent oxidoreductase domain-containing protein</fullName>
    </recommendedName>
</protein>
<reference evidence="4 5" key="1">
    <citation type="submission" date="2019-06" db="EMBL/GenBank/DDBJ databases">
        <title>Complete genome sequence of Helicobacter suis SNTW101c.</title>
        <authorList>
            <person name="Rimbara E."/>
            <person name="Suzuki M."/>
            <person name="Matsui H."/>
            <person name="Nakamura M."/>
            <person name="Mori S."/>
            <person name="Shibayama K."/>
        </authorList>
    </citation>
    <scope>NUCLEOTIDE SEQUENCE [LARGE SCALE GENOMIC DNA]</scope>
    <source>
        <strain evidence="4 5">SNTW101c</strain>
    </source>
</reference>
<dbReference type="InterPro" id="IPR036812">
    <property type="entry name" value="NAD(P)_OxRdtase_dom_sf"/>
</dbReference>
<dbReference type="EMBL" id="AP023036">
    <property type="protein sequence ID" value="BCD45939.1"/>
    <property type="molecule type" value="Genomic_DNA"/>
</dbReference>
<dbReference type="SUPFAM" id="SSF51430">
    <property type="entry name" value="NAD(P)-linked oxidoreductase"/>
    <property type="match status" value="1"/>
</dbReference>
<evidence type="ECO:0000313" key="4">
    <source>
        <dbReference type="EMBL" id="BCD69856.1"/>
    </source>
</evidence>
<reference evidence="3 6" key="2">
    <citation type="submission" date="2020-04" db="EMBL/GenBank/DDBJ databases">
        <title>Genomic analysis of gastric non-Helicobacter pylori Helicobacters isolated in Japan.</title>
        <authorList>
            <person name="Suzuki M."/>
            <person name="Rimbara E."/>
        </authorList>
    </citation>
    <scope>NUCLEOTIDE SEQUENCE [LARGE SCALE GENOMIC DNA]</scope>
    <source>
        <strain evidence="3 6">NHP19-0020</strain>
    </source>
</reference>
<name>A0A6J4CWR2_9HELI</name>
<dbReference type="EMBL" id="AP019774">
    <property type="protein sequence ID" value="BCD69856.1"/>
    <property type="molecule type" value="Genomic_DNA"/>
</dbReference>
<evidence type="ECO:0000313" key="5">
    <source>
        <dbReference type="Proteomes" id="UP000317935"/>
    </source>
</evidence>
<dbReference type="InterPro" id="IPR023210">
    <property type="entry name" value="NADP_OxRdtase_dom"/>
</dbReference>
<dbReference type="Gene3D" id="3.20.20.100">
    <property type="entry name" value="NADP-dependent oxidoreductase domain"/>
    <property type="match status" value="1"/>
</dbReference>
<dbReference type="AlphaFoldDB" id="A0A6J4CWR2"/>
<dbReference type="GO" id="GO:0016491">
    <property type="term" value="F:oxidoreductase activity"/>
    <property type="evidence" value="ECO:0007669"/>
    <property type="project" value="UniProtKB-KW"/>
</dbReference>
<proteinExistence type="predicted"/>
<gene>
    <name evidence="3" type="ORF">NHP190020_09780</name>
    <name evidence="4" type="ORF">SNTW_05010</name>
</gene>
<sequence>MRPVGNALELKLCKIPTIGTQSENQTLPTGNISLGSPNVFSIWALHCRSTNGQAIPGVNSKPEHIKQAVHHMLKRLRTDYIDLLYQHRVDPRVPIEDVAGVVADLNVKLSASEMQELTHALDTIKIQGKRLPDFVQAFSGVEAASKH</sequence>
<organism evidence="4 5">
    <name type="scientific">Helicobacter suis</name>
    <dbReference type="NCBI Taxonomy" id="104628"/>
    <lineage>
        <taxon>Bacteria</taxon>
        <taxon>Pseudomonadati</taxon>
        <taxon>Campylobacterota</taxon>
        <taxon>Epsilonproteobacteria</taxon>
        <taxon>Campylobacterales</taxon>
        <taxon>Helicobacteraceae</taxon>
        <taxon>Helicobacter</taxon>
    </lineage>
</organism>
<dbReference type="InterPro" id="IPR050791">
    <property type="entry name" value="Aldo-Keto_reductase"/>
</dbReference>
<evidence type="ECO:0000313" key="3">
    <source>
        <dbReference type="EMBL" id="BCD45939.1"/>
    </source>
</evidence>